<dbReference type="OrthoDB" id="1933717at2759"/>
<dbReference type="InterPro" id="IPR036291">
    <property type="entry name" value="NAD(P)-bd_dom_sf"/>
</dbReference>
<dbReference type="PANTHER" id="PTHR42901">
    <property type="entry name" value="ALCOHOL DEHYDROGENASE"/>
    <property type="match status" value="1"/>
</dbReference>
<dbReference type="HOGENOM" id="CLU_602734_0_0_1"/>
<dbReference type="Proteomes" id="UP000019373">
    <property type="component" value="Unassembled WGS sequence"/>
</dbReference>
<dbReference type="CDD" id="cd05233">
    <property type="entry name" value="SDR_c"/>
    <property type="match status" value="1"/>
</dbReference>
<evidence type="ECO:0000256" key="1">
    <source>
        <dbReference type="ARBA" id="ARBA00006484"/>
    </source>
</evidence>
<dbReference type="RefSeq" id="XP_007800336.1">
    <property type="nucleotide sequence ID" value="XM_007802145.1"/>
</dbReference>
<sequence>MIEISTLPSLTATWHNTTYPTISPRQPHLSVSGKAIVITGGGRGIGARTAHSFASAGASFITITGRTLPTLESTKAALTSEFPNTTILTAVGDVTSAPAMDAAFSALSAANGGKGVDICIHNAGYLPDAKSVVESEIEDWWSGFETNVLGSFIVARAFLKHKNASSTADVPVLVGMGSAVATLSPPPKESSGYSVSKMAQQRFFEALAEEEKGVRVMQVHPGVIETDMGQKGAAQGTKLPVDDTDFMVWAVSPEAAFLQGRLIWCNWDVEELKAKKEKIVAEPTLLALGRPAPSIHYHSRATYGAIDVHAAGATRATSAPALLTFRQHVTVVEAYFGADGTAAAFFDAGTAPDASEFAIVCAAAWVRTCSDEGKKEEEREGTHRPTVIEMSRRLFVAAGTRMTRQKTRRISVILGLEEKQMGILVPLVQTLAMIVGERDEGKVVLVPRQWLIVL</sequence>
<evidence type="ECO:0000313" key="3">
    <source>
        <dbReference type="EMBL" id="ERF74024.1"/>
    </source>
</evidence>
<dbReference type="AlphaFoldDB" id="U1HX73"/>
<keyword evidence="2" id="KW-0560">Oxidoreductase</keyword>
<dbReference type="EMBL" id="KE720909">
    <property type="protein sequence ID" value="ERF74024.1"/>
    <property type="molecule type" value="Genomic_DNA"/>
</dbReference>
<dbReference type="GO" id="GO:0016491">
    <property type="term" value="F:oxidoreductase activity"/>
    <property type="evidence" value="ECO:0007669"/>
    <property type="project" value="UniProtKB-KW"/>
</dbReference>
<evidence type="ECO:0008006" key="5">
    <source>
        <dbReference type="Google" id="ProtNLM"/>
    </source>
</evidence>
<evidence type="ECO:0000313" key="4">
    <source>
        <dbReference type="Proteomes" id="UP000019373"/>
    </source>
</evidence>
<dbReference type="SUPFAM" id="SSF51735">
    <property type="entry name" value="NAD(P)-binding Rossmann-fold domains"/>
    <property type="match status" value="1"/>
</dbReference>
<dbReference type="InterPro" id="IPR002347">
    <property type="entry name" value="SDR_fam"/>
</dbReference>
<dbReference type="PANTHER" id="PTHR42901:SF1">
    <property type="entry name" value="ALCOHOL DEHYDROGENASE"/>
    <property type="match status" value="1"/>
</dbReference>
<dbReference type="GeneID" id="19238876"/>
<protein>
    <recommendedName>
        <fullName evidence="5">NAD(P)-binding protein</fullName>
    </recommendedName>
</protein>
<reference evidence="4" key="1">
    <citation type="journal article" date="2014" name="BMC Genomics">
        <title>Genome characteristics reveal the impact of lichenization on lichen-forming fungus Endocarpon pusillum Hedwig (Verrucariales, Ascomycota).</title>
        <authorList>
            <person name="Wang Y.-Y."/>
            <person name="Liu B."/>
            <person name="Zhang X.-Y."/>
            <person name="Zhou Q.-M."/>
            <person name="Zhang T."/>
            <person name="Li H."/>
            <person name="Yu Y.-F."/>
            <person name="Zhang X.-L."/>
            <person name="Hao X.-Y."/>
            <person name="Wang M."/>
            <person name="Wang L."/>
            <person name="Wei J.-C."/>
        </authorList>
    </citation>
    <scope>NUCLEOTIDE SEQUENCE [LARGE SCALE GENOMIC DNA]</scope>
    <source>
        <strain evidence="4">Z07020 / HMAS-L-300199</strain>
    </source>
</reference>
<organism evidence="3 4">
    <name type="scientific">Endocarpon pusillum (strain Z07020 / HMAS-L-300199)</name>
    <name type="common">Lichen-forming fungus</name>
    <dbReference type="NCBI Taxonomy" id="1263415"/>
    <lineage>
        <taxon>Eukaryota</taxon>
        <taxon>Fungi</taxon>
        <taxon>Dikarya</taxon>
        <taxon>Ascomycota</taxon>
        <taxon>Pezizomycotina</taxon>
        <taxon>Eurotiomycetes</taxon>
        <taxon>Chaetothyriomycetidae</taxon>
        <taxon>Verrucariales</taxon>
        <taxon>Verrucariaceae</taxon>
        <taxon>Endocarpon</taxon>
    </lineage>
</organism>
<dbReference type="Pfam" id="PF00106">
    <property type="entry name" value="adh_short"/>
    <property type="match status" value="1"/>
</dbReference>
<proteinExistence type="inferred from homology"/>
<accession>U1HX73</accession>
<evidence type="ECO:0000256" key="2">
    <source>
        <dbReference type="ARBA" id="ARBA00023002"/>
    </source>
</evidence>
<dbReference type="PRINTS" id="PR00081">
    <property type="entry name" value="GDHRDH"/>
</dbReference>
<comment type="similarity">
    <text evidence="1">Belongs to the short-chain dehydrogenases/reductases (SDR) family.</text>
</comment>
<name>U1HX73_ENDPU</name>
<dbReference type="Gene3D" id="3.40.50.720">
    <property type="entry name" value="NAD(P)-binding Rossmann-like Domain"/>
    <property type="match status" value="1"/>
</dbReference>
<gene>
    <name evidence="3" type="ORF">EPUS_03839</name>
</gene>
<keyword evidence="4" id="KW-1185">Reference proteome</keyword>
<dbReference type="eggNOG" id="KOG1205">
    <property type="taxonomic scope" value="Eukaryota"/>
</dbReference>